<protein>
    <submittedName>
        <fullName evidence="1">Uncharacterized protein</fullName>
    </submittedName>
</protein>
<reference evidence="1 2" key="1">
    <citation type="submission" date="2024-08" db="EMBL/GenBank/DDBJ databases">
        <title>Two novel Cytobacillus novel species.</title>
        <authorList>
            <person name="Liu G."/>
        </authorList>
    </citation>
    <scope>NUCLEOTIDE SEQUENCE [LARGE SCALE GENOMIC DNA]</scope>
    <source>
        <strain evidence="1 2">FJAT-54145</strain>
    </source>
</reference>
<sequence>MDNQIVTLKERPFDPWIRVHCKTGAEMEKMAEASMVIEASVSEWKSWISLKLPISAQYLLGWASSTKGGY</sequence>
<evidence type="ECO:0000313" key="2">
    <source>
        <dbReference type="Proteomes" id="UP001601059"/>
    </source>
</evidence>
<keyword evidence="2" id="KW-1185">Reference proteome</keyword>
<name>A0ABW6KFG3_9BACI</name>
<comment type="caution">
    <text evidence="1">The sequence shown here is derived from an EMBL/GenBank/DDBJ whole genome shotgun (WGS) entry which is preliminary data.</text>
</comment>
<evidence type="ECO:0000313" key="1">
    <source>
        <dbReference type="EMBL" id="MFE8702996.1"/>
    </source>
</evidence>
<proteinExistence type="predicted"/>
<gene>
    <name evidence="1" type="ORF">ACFYKX_20515</name>
</gene>
<dbReference type="EMBL" id="JBIACK010000012">
    <property type="protein sequence ID" value="MFE8702996.1"/>
    <property type="molecule type" value="Genomic_DNA"/>
</dbReference>
<organism evidence="1 2">
    <name type="scientific">Cytobacillus spartinae</name>
    <dbReference type="NCBI Taxonomy" id="3299023"/>
    <lineage>
        <taxon>Bacteria</taxon>
        <taxon>Bacillati</taxon>
        <taxon>Bacillota</taxon>
        <taxon>Bacilli</taxon>
        <taxon>Bacillales</taxon>
        <taxon>Bacillaceae</taxon>
        <taxon>Cytobacillus</taxon>
    </lineage>
</organism>
<dbReference type="RefSeq" id="WP_389363148.1">
    <property type="nucleotide sequence ID" value="NZ_JBIACK010000012.1"/>
</dbReference>
<dbReference type="Proteomes" id="UP001601059">
    <property type="component" value="Unassembled WGS sequence"/>
</dbReference>
<accession>A0ABW6KFG3</accession>